<protein>
    <recommendedName>
        <fullName evidence="3">DUF4865 domain-containing protein</fullName>
    </recommendedName>
</protein>
<name>A0A7W4XZK5_KINRA</name>
<evidence type="ECO:0008006" key="3">
    <source>
        <dbReference type="Google" id="ProtNLM"/>
    </source>
</evidence>
<reference evidence="1 2" key="2">
    <citation type="submission" date="2020-08" db="EMBL/GenBank/DDBJ databases">
        <authorList>
            <person name="Partida-Martinez L."/>
            <person name="Huntemann M."/>
            <person name="Clum A."/>
            <person name="Wang J."/>
            <person name="Palaniappan K."/>
            <person name="Ritter S."/>
            <person name="Chen I.-M."/>
            <person name="Stamatis D."/>
            <person name="Reddy T."/>
            <person name="O'Malley R."/>
            <person name="Daum C."/>
            <person name="Shapiro N."/>
            <person name="Ivanova N."/>
            <person name="Kyrpides N."/>
            <person name="Woyke T."/>
        </authorList>
    </citation>
    <scope>NUCLEOTIDE SEQUENCE [LARGE SCALE GENOMIC DNA]</scope>
    <source>
        <strain evidence="1 2">AS2.23</strain>
    </source>
</reference>
<proteinExistence type="predicted"/>
<evidence type="ECO:0000313" key="1">
    <source>
        <dbReference type="EMBL" id="MBB2903435.1"/>
    </source>
</evidence>
<dbReference type="EMBL" id="JACHVY010000008">
    <property type="protein sequence ID" value="MBB2903435.1"/>
    <property type="molecule type" value="Genomic_DNA"/>
</dbReference>
<dbReference type="InterPro" id="IPR032349">
    <property type="entry name" value="DUF4865"/>
</dbReference>
<dbReference type="AlphaFoldDB" id="A0A7W4XZK5"/>
<sequence length="203" mass="22272">MLVMQYEITLPADYDMRVVRDRVARTGHLLDRYPGLGVKAFLVRERGVDGSSVNQYAPFYLWADAAGAASFLWSGTGFSAVLRDFGRPVVQTWVGGTAHQAARWPAVPSHAVRHRSPLPTDADLVGIARETDTRLAGAVEAGEALLAAYGIDPRTWELVTFTLHRQRPALVPEGAEVFQVLHVSTPERGQLPTHVARRLEPAP</sequence>
<reference evidence="1 2" key="1">
    <citation type="submission" date="2020-08" db="EMBL/GenBank/DDBJ databases">
        <title>The Agave Microbiome: Exploring the role of microbial communities in plant adaptations to desert environments.</title>
        <authorList>
            <person name="Partida-Martinez L.P."/>
        </authorList>
    </citation>
    <scope>NUCLEOTIDE SEQUENCE [LARGE SCALE GENOMIC DNA]</scope>
    <source>
        <strain evidence="1 2">AS2.23</strain>
    </source>
</reference>
<dbReference type="Proteomes" id="UP000533269">
    <property type="component" value="Unassembled WGS sequence"/>
</dbReference>
<comment type="caution">
    <text evidence="1">The sequence shown here is derived from an EMBL/GenBank/DDBJ whole genome shotgun (WGS) entry which is preliminary data.</text>
</comment>
<dbReference type="Pfam" id="PF16157">
    <property type="entry name" value="DUF4865"/>
    <property type="match status" value="1"/>
</dbReference>
<gene>
    <name evidence="1" type="ORF">FHR75_004277</name>
</gene>
<evidence type="ECO:0000313" key="2">
    <source>
        <dbReference type="Proteomes" id="UP000533269"/>
    </source>
</evidence>
<accession>A0A7W4XZK5</accession>
<organism evidence="1 2">
    <name type="scientific">Kineococcus radiotolerans</name>
    <dbReference type="NCBI Taxonomy" id="131568"/>
    <lineage>
        <taxon>Bacteria</taxon>
        <taxon>Bacillati</taxon>
        <taxon>Actinomycetota</taxon>
        <taxon>Actinomycetes</taxon>
        <taxon>Kineosporiales</taxon>
        <taxon>Kineosporiaceae</taxon>
        <taxon>Kineococcus</taxon>
    </lineage>
</organism>